<dbReference type="OrthoDB" id="2301921at2759"/>
<dbReference type="InParanoid" id="A0A168N9I3"/>
<accession>A0A168N9I3</accession>
<protein>
    <submittedName>
        <fullName evidence="2">Uncharacterized protein</fullName>
    </submittedName>
</protein>
<feature type="region of interest" description="Disordered" evidence="1">
    <location>
        <begin position="1"/>
        <end position="34"/>
    </location>
</feature>
<keyword evidence="3" id="KW-1185">Reference proteome</keyword>
<evidence type="ECO:0000313" key="3">
    <source>
        <dbReference type="Proteomes" id="UP000078561"/>
    </source>
</evidence>
<sequence length="296" mass="34230">MPRLNKRQRTAISPSPVPEPSVQARRPTTDDTDVPTEVLHYFTPEEMDEVVIFARFDVHTTDCFPDEMNGRRLARSRILQIKGLVETESLRFRVHLDLIKTYIKEMSIQRSIYIASVKAQLQAYAFDEQPDELPPYTSTSELFQHIRQKGRFLHKDFDDTNGIFTSTFFVTMYEQVYMNKLSPHPKLPLKDTCSSSMCLLLAAIHHCITMKIVPDEDAPKTSEHFRIGCVAEWIYHRLLEEDDPANLPSLNRGEPIDWPKEVEAFKLRLQQKSKRSDTSLGLEERNDATLNSLAFD</sequence>
<dbReference type="EMBL" id="LT553140">
    <property type="protein sequence ID" value="SAM00091.1"/>
    <property type="molecule type" value="Genomic_DNA"/>
</dbReference>
<reference evidence="2" key="1">
    <citation type="submission" date="2016-04" db="EMBL/GenBank/DDBJ databases">
        <authorList>
            <person name="Evans L.H."/>
            <person name="Alamgir A."/>
            <person name="Owens N."/>
            <person name="Weber N.D."/>
            <person name="Virtaneva K."/>
            <person name="Barbian K."/>
            <person name="Babar A."/>
            <person name="Rosenke K."/>
        </authorList>
    </citation>
    <scope>NUCLEOTIDE SEQUENCE [LARGE SCALE GENOMIC DNA]</scope>
    <source>
        <strain evidence="2">CBS 101.48</strain>
    </source>
</reference>
<dbReference type="AlphaFoldDB" id="A0A168N9I3"/>
<gene>
    <name evidence="2" type="primary">ABSGL_05766.1 scaffold 7482</name>
</gene>
<organism evidence="2">
    <name type="scientific">Absidia glauca</name>
    <name type="common">Pin mould</name>
    <dbReference type="NCBI Taxonomy" id="4829"/>
    <lineage>
        <taxon>Eukaryota</taxon>
        <taxon>Fungi</taxon>
        <taxon>Fungi incertae sedis</taxon>
        <taxon>Mucoromycota</taxon>
        <taxon>Mucoromycotina</taxon>
        <taxon>Mucoromycetes</taxon>
        <taxon>Mucorales</taxon>
        <taxon>Cunninghamellaceae</taxon>
        <taxon>Absidia</taxon>
    </lineage>
</organism>
<evidence type="ECO:0000256" key="1">
    <source>
        <dbReference type="SAM" id="MobiDB-lite"/>
    </source>
</evidence>
<name>A0A168N9I3_ABSGL</name>
<dbReference type="Proteomes" id="UP000078561">
    <property type="component" value="Unassembled WGS sequence"/>
</dbReference>
<proteinExistence type="predicted"/>
<evidence type="ECO:0000313" key="2">
    <source>
        <dbReference type="EMBL" id="SAM00091.1"/>
    </source>
</evidence>